<accession>A0A4S8KX31</accession>
<gene>
    <name evidence="1" type="ORF">K435DRAFT_785567</name>
</gene>
<dbReference type="AlphaFoldDB" id="A0A4S8KX31"/>
<evidence type="ECO:0000313" key="2">
    <source>
        <dbReference type="Proteomes" id="UP000297245"/>
    </source>
</evidence>
<proteinExistence type="predicted"/>
<dbReference type="EMBL" id="ML179938">
    <property type="protein sequence ID" value="THU80118.1"/>
    <property type="molecule type" value="Genomic_DNA"/>
</dbReference>
<sequence length="71" mass="8430">WSGINPCASGVPAYHFSHNKFPKKPEYISNPRVRPFDCFTRPPFFIYHSLHRSTDLPLIYFIFYPSFFEIS</sequence>
<name>A0A4S8KX31_DENBC</name>
<organism evidence="1 2">
    <name type="scientific">Dendrothele bispora (strain CBS 962.96)</name>
    <dbReference type="NCBI Taxonomy" id="1314807"/>
    <lineage>
        <taxon>Eukaryota</taxon>
        <taxon>Fungi</taxon>
        <taxon>Dikarya</taxon>
        <taxon>Basidiomycota</taxon>
        <taxon>Agaricomycotina</taxon>
        <taxon>Agaricomycetes</taxon>
        <taxon>Agaricomycetidae</taxon>
        <taxon>Agaricales</taxon>
        <taxon>Agaricales incertae sedis</taxon>
        <taxon>Dendrothele</taxon>
    </lineage>
</organism>
<keyword evidence="2" id="KW-1185">Reference proteome</keyword>
<feature type="non-terminal residue" evidence="1">
    <location>
        <position position="1"/>
    </location>
</feature>
<reference evidence="1 2" key="1">
    <citation type="journal article" date="2019" name="Nat. Ecol. Evol.">
        <title>Megaphylogeny resolves global patterns of mushroom evolution.</title>
        <authorList>
            <person name="Varga T."/>
            <person name="Krizsan K."/>
            <person name="Foldi C."/>
            <person name="Dima B."/>
            <person name="Sanchez-Garcia M."/>
            <person name="Sanchez-Ramirez S."/>
            <person name="Szollosi G.J."/>
            <person name="Szarkandi J.G."/>
            <person name="Papp V."/>
            <person name="Albert L."/>
            <person name="Andreopoulos W."/>
            <person name="Angelini C."/>
            <person name="Antonin V."/>
            <person name="Barry K.W."/>
            <person name="Bougher N.L."/>
            <person name="Buchanan P."/>
            <person name="Buyck B."/>
            <person name="Bense V."/>
            <person name="Catcheside P."/>
            <person name="Chovatia M."/>
            <person name="Cooper J."/>
            <person name="Damon W."/>
            <person name="Desjardin D."/>
            <person name="Finy P."/>
            <person name="Geml J."/>
            <person name="Haridas S."/>
            <person name="Hughes K."/>
            <person name="Justo A."/>
            <person name="Karasinski D."/>
            <person name="Kautmanova I."/>
            <person name="Kiss B."/>
            <person name="Kocsube S."/>
            <person name="Kotiranta H."/>
            <person name="LaButti K.M."/>
            <person name="Lechner B.E."/>
            <person name="Liimatainen K."/>
            <person name="Lipzen A."/>
            <person name="Lukacs Z."/>
            <person name="Mihaltcheva S."/>
            <person name="Morgado L.N."/>
            <person name="Niskanen T."/>
            <person name="Noordeloos M.E."/>
            <person name="Ohm R.A."/>
            <person name="Ortiz-Santana B."/>
            <person name="Ovrebo C."/>
            <person name="Racz N."/>
            <person name="Riley R."/>
            <person name="Savchenko A."/>
            <person name="Shiryaev A."/>
            <person name="Soop K."/>
            <person name="Spirin V."/>
            <person name="Szebenyi C."/>
            <person name="Tomsovsky M."/>
            <person name="Tulloss R.E."/>
            <person name="Uehling J."/>
            <person name="Grigoriev I.V."/>
            <person name="Vagvolgyi C."/>
            <person name="Papp T."/>
            <person name="Martin F.M."/>
            <person name="Miettinen O."/>
            <person name="Hibbett D.S."/>
            <person name="Nagy L.G."/>
        </authorList>
    </citation>
    <scope>NUCLEOTIDE SEQUENCE [LARGE SCALE GENOMIC DNA]</scope>
    <source>
        <strain evidence="1 2">CBS 962.96</strain>
    </source>
</reference>
<evidence type="ECO:0000313" key="1">
    <source>
        <dbReference type="EMBL" id="THU80118.1"/>
    </source>
</evidence>
<protein>
    <submittedName>
        <fullName evidence="1">Uncharacterized protein</fullName>
    </submittedName>
</protein>
<dbReference type="Proteomes" id="UP000297245">
    <property type="component" value="Unassembled WGS sequence"/>
</dbReference>